<sequence length="150" mass="16984">MAFRGNVLKIPWRMRGTESVCPVHAGSSLPCRVVRRAGGRAPGVPHRRRGHPHAGLLPPRWRHRDVTVEGEADQGSPSPPLPLNDHLYCLRIWLLYVSDGGLEINGRVGFIDMLIIRSVGWQIKDVVHFRKSHFQLLSSNDQYEMHLVES</sequence>
<feature type="non-terminal residue" evidence="1">
    <location>
        <position position="1"/>
    </location>
</feature>
<evidence type="ECO:0000313" key="2">
    <source>
        <dbReference type="Proteomes" id="UP000324897"/>
    </source>
</evidence>
<evidence type="ECO:0000313" key="1">
    <source>
        <dbReference type="EMBL" id="TVU49199.1"/>
    </source>
</evidence>
<name>A0A5J9WLX6_9POAL</name>
<comment type="caution">
    <text evidence="1">The sequence shown here is derived from an EMBL/GenBank/DDBJ whole genome shotgun (WGS) entry which is preliminary data.</text>
</comment>
<dbReference type="EMBL" id="RWGY01000002">
    <property type="protein sequence ID" value="TVU49199.1"/>
    <property type="molecule type" value="Genomic_DNA"/>
</dbReference>
<dbReference type="AlphaFoldDB" id="A0A5J9WLX6"/>
<keyword evidence="2" id="KW-1185">Reference proteome</keyword>
<gene>
    <name evidence="1" type="ORF">EJB05_00497</name>
</gene>
<organism evidence="1 2">
    <name type="scientific">Eragrostis curvula</name>
    <name type="common">weeping love grass</name>
    <dbReference type="NCBI Taxonomy" id="38414"/>
    <lineage>
        <taxon>Eukaryota</taxon>
        <taxon>Viridiplantae</taxon>
        <taxon>Streptophyta</taxon>
        <taxon>Embryophyta</taxon>
        <taxon>Tracheophyta</taxon>
        <taxon>Spermatophyta</taxon>
        <taxon>Magnoliopsida</taxon>
        <taxon>Liliopsida</taxon>
        <taxon>Poales</taxon>
        <taxon>Poaceae</taxon>
        <taxon>PACMAD clade</taxon>
        <taxon>Chloridoideae</taxon>
        <taxon>Eragrostideae</taxon>
        <taxon>Eragrostidinae</taxon>
        <taxon>Eragrostis</taxon>
    </lineage>
</organism>
<reference evidence="1 2" key="1">
    <citation type="journal article" date="2019" name="Sci. Rep.">
        <title>A high-quality genome of Eragrostis curvula grass provides insights into Poaceae evolution and supports new strategies to enhance forage quality.</title>
        <authorList>
            <person name="Carballo J."/>
            <person name="Santos B.A.C.M."/>
            <person name="Zappacosta D."/>
            <person name="Garbus I."/>
            <person name="Selva J.P."/>
            <person name="Gallo C.A."/>
            <person name="Diaz A."/>
            <person name="Albertini E."/>
            <person name="Caccamo M."/>
            <person name="Echenique V."/>
        </authorList>
    </citation>
    <scope>NUCLEOTIDE SEQUENCE [LARGE SCALE GENOMIC DNA]</scope>
    <source>
        <strain evidence="2">cv. Victoria</strain>
        <tissue evidence="1">Leaf</tissue>
    </source>
</reference>
<proteinExistence type="predicted"/>
<protein>
    <submittedName>
        <fullName evidence="1">Uncharacterized protein</fullName>
    </submittedName>
</protein>
<accession>A0A5J9WLX6</accession>
<dbReference type="Gramene" id="TVU49199">
    <property type="protein sequence ID" value="TVU49199"/>
    <property type="gene ID" value="EJB05_00497"/>
</dbReference>
<dbReference type="Proteomes" id="UP000324897">
    <property type="component" value="Chromosome 6"/>
</dbReference>